<keyword evidence="5 7" id="KW-0408">Iron</keyword>
<dbReference type="InterPro" id="IPR036396">
    <property type="entry name" value="Cyt_P450_sf"/>
</dbReference>
<dbReference type="CDD" id="cd11033">
    <property type="entry name" value="CYP142-like"/>
    <property type="match status" value="1"/>
</dbReference>
<dbReference type="SUPFAM" id="SSF48264">
    <property type="entry name" value="Cytochrome P450"/>
    <property type="match status" value="1"/>
</dbReference>
<name>A0AAE3KM05_9PSEU</name>
<dbReference type="PROSITE" id="PS00086">
    <property type="entry name" value="CYTOCHROME_P450"/>
    <property type="match status" value="1"/>
</dbReference>
<organism evidence="8 9">
    <name type="scientific">Goodfellowiella coeruleoviolacea</name>
    <dbReference type="NCBI Taxonomy" id="334858"/>
    <lineage>
        <taxon>Bacteria</taxon>
        <taxon>Bacillati</taxon>
        <taxon>Actinomycetota</taxon>
        <taxon>Actinomycetes</taxon>
        <taxon>Pseudonocardiales</taxon>
        <taxon>Pseudonocardiaceae</taxon>
        <taxon>Goodfellowiella</taxon>
    </lineage>
</organism>
<evidence type="ECO:0000256" key="2">
    <source>
        <dbReference type="ARBA" id="ARBA00022617"/>
    </source>
</evidence>
<evidence type="ECO:0000313" key="8">
    <source>
        <dbReference type="EMBL" id="MCP2167078.1"/>
    </source>
</evidence>
<reference evidence="8" key="1">
    <citation type="submission" date="2022-06" db="EMBL/GenBank/DDBJ databases">
        <title>Genomic Encyclopedia of Archaeal and Bacterial Type Strains, Phase II (KMG-II): from individual species to whole genera.</title>
        <authorList>
            <person name="Goeker M."/>
        </authorList>
    </citation>
    <scope>NUCLEOTIDE SEQUENCE</scope>
    <source>
        <strain evidence="8">DSM 43935</strain>
    </source>
</reference>
<dbReference type="Proteomes" id="UP001206128">
    <property type="component" value="Unassembled WGS sequence"/>
</dbReference>
<dbReference type="GO" id="GO:0005506">
    <property type="term" value="F:iron ion binding"/>
    <property type="evidence" value="ECO:0007669"/>
    <property type="project" value="InterPro"/>
</dbReference>
<dbReference type="Gene3D" id="1.10.630.10">
    <property type="entry name" value="Cytochrome P450"/>
    <property type="match status" value="1"/>
</dbReference>
<dbReference type="Pfam" id="PF00067">
    <property type="entry name" value="p450"/>
    <property type="match status" value="1"/>
</dbReference>
<dbReference type="GO" id="GO:0036199">
    <property type="term" value="F:cholest-4-en-3-one 26-monooxygenase activity"/>
    <property type="evidence" value="ECO:0007669"/>
    <property type="project" value="TreeGrafter"/>
</dbReference>
<keyword evidence="2 7" id="KW-0349">Heme</keyword>
<evidence type="ECO:0000256" key="5">
    <source>
        <dbReference type="ARBA" id="ARBA00023004"/>
    </source>
</evidence>
<comment type="caution">
    <text evidence="8">The sequence shown here is derived from an EMBL/GenBank/DDBJ whole genome shotgun (WGS) entry which is preliminary data.</text>
</comment>
<comment type="similarity">
    <text evidence="1 7">Belongs to the cytochrome P450 family.</text>
</comment>
<evidence type="ECO:0000256" key="7">
    <source>
        <dbReference type="RuleBase" id="RU000461"/>
    </source>
</evidence>
<dbReference type="GO" id="GO:0008395">
    <property type="term" value="F:steroid hydroxylase activity"/>
    <property type="evidence" value="ECO:0007669"/>
    <property type="project" value="TreeGrafter"/>
</dbReference>
<dbReference type="PRINTS" id="PR00359">
    <property type="entry name" value="BP450"/>
</dbReference>
<proteinExistence type="inferred from homology"/>
<evidence type="ECO:0000256" key="3">
    <source>
        <dbReference type="ARBA" id="ARBA00022723"/>
    </source>
</evidence>
<dbReference type="GO" id="GO:0020037">
    <property type="term" value="F:heme binding"/>
    <property type="evidence" value="ECO:0007669"/>
    <property type="project" value="InterPro"/>
</dbReference>
<accession>A0AAE3KM05</accession>
<keyword evidence="6 7" id="KW-0503">Monooxygenase</keyword>
<evidence type="ECO:0000256" key="4">
    <source>
        <dbReference type="ARBA" id="ARBA00023002"/>
    </source>
</evidence>
<dbReference type="InterPro" id="IPR002397">
    <property type="entry name" value="Cyt_P450_B"/>
</dbReference>
<dbReference type="PANTHER" id="PTHR46696:SF4">
    <property type="entry name" value="BIOTIN BIOSYNTHESIS CYTOCHROME P450"/>
    <property type="match status" value="1"/>
</dbReference>
<keyword evidence="4 7" id="KW-0560">Oxidoreductase</keyword>
<evidence type="ECO:0000313" key="9">
    <source>
        <dbReference type="Proteomes" id="UP001206128"/>
    </source>
</evidence>
<dbReference type="AlphaFoldDB" id="A0AAE3KM05"/>
<dbReference type="InterPro" id="IPR017972">
    <property type="entry name" value="Cyt_P450_CS"/>
</dbReference>
<dbReference type="InterPro" id="IPR001128">
    <property type="entry name" value="Cyt_P450"/>
</dbReference>
<dbReference type="FunFam" id="1.10.630.10:FF:000018">
    <property type="entry name" value="Cytochrome P450 monooxygenase"/>
    <property type="match status" value="1"/>
</dbReference>
<dbReference type="PANTHER" id="PTHR46696">
    <property type="entry name" value="P450, PUTATIVE (EUROFUNG)-RELATED"/>
    <property type="match status" value="1"/>
</dbReference>
<gene>
    <name evidence="8" type="ORF">LX83_003951</name>
</gene>
<dbReference type="GO" id="GO:0006707">
    <property type="term" value="P:cholesterol catabolic process"/>
    <property type="evidence" value="ECO:0007669"/>
    <property type="project" value="TreeGrafter"/>
</dbReference>
<dbReference type="EMBL" id="JAMTCK010000009">
    <property type="protein sequence ID" value="MCP2167078.1"/>
    <property type="molecule type" value="Genomic_DNA"/>
</dbReference>
<keyword evidence="3 7" id="KW-0479">Metal-binding</keyword>
<protein>
    <submittedName>
        <fullName evidence="8">Cytochrome P450</fullName>
    </submittedName>
</protein>
<keyword evidence="9" id="KW-1185">Reference proteome</keyword>
<evidence type="ECO:0000256" key="1">
    <source>
        <dbReference type="ARBA" id="ARBA00010617"/>
    </source>
</evidence>
<sequence>MHDTVTTDLDALDLTDPRTYLTVDEDVMWRRLRTERPVHWHRPVGDGPGFWVLSRHRDVMAVYKDDTSFTSERGNVLATLLKGGDSAAGKMLAVTDGHRHAAVRTLMLRSFGPRMLASVVDGVRARTDRLLAEMVERERFDFATEVAEQIPIATICDLLGVPLGDRRYLLGLNQQALSSTTGEHTELDSLTARNDILMYFSELASHRRESPSDDVISVLASGVVDGEPLSDAEIVLNCYSLILGGDETSRLSMIGAVAAFLDHPEQWDALKSGRVTLESAVEEVLRWVTPTMHFGRRAVADVVVDGELIEAGDVVTLWNTSANRDEEVFDRPGQFDLGRTPNKHLTFGYGPHFCIGAFLGRAELHAVLDTLRRRVAGIERAGEANRLHSNFLRGYARFPVSFTAEPSPNPA</sequence>
<evidence type="ECO:0000256" key="6">
    <source>
        <dbReference type="ARBA" id="ARBA00023033"/>
    </source>
</evidence>